<organism evidence="1 2">
    <name type="scientific">Luteolibacter arcticus</name>
    <dbReference type="NCBI Taxonomy" id="1581411"/>
    <lineage>
        <taxon>Bacteria</taxon>
        <taxon>Pseudomonadati</taxon>
        <taxon>Verrucomicrobiota</taxon>
        <taxon>Verrucomicrobiia</taxon>
        <taxon>Verrucomicrobiales</taxon>
        <taxon>Verrucomicrobiaceae</taxon>
        <taxon>Luteolibacter</taxon>
    </lineage>
</organism>
<evidence type="ECO:0000313" key="2">
    <source>
        <dbReference type="Proteomes" id="UP001320876"/>
    </source>
</evidence>
<proteinExistence type="predicted"/>
<dbReference type="RefSeq" id="WP_264489518.1">
    <property type="nucleotide sequence ID" value="NZ_JAPDDT010000014.1"/>
</dbReference>
<keyword evidence="2" id="KW-1185">Reference proteome</keyword>
<gene>
    <name evidence="1" type="ORF">OKA05_22810</name>
</gene>
<name>A0ABT3GPH1_9BACT</name>
<comment type="caution">
    <text evidence="1">The sequence shown here is derived from an EMBL/GenBank/DDBJ whole genome shotgun (WGS) entry which is preliminary data.</text>
</comment>
<dbReference type="EMBL" id="JAPDDT010000014">
    <property type="protein sequence ID" value="MCW1925410.1"/>
    <property type="molecule type" value="Genomic_DNA"/>
</dbReference>
<reference evidence="1 2" key="1">
    <citation type="submission" date="2022-10" db="EMBL/GenBank/DDBJ databases">
        <title>Luteolibacter arcticus strain CCTCC AB 2014275, whole genome shotgun sequencing project.</title>
        <authorList>
            <person name="Zhao G."/>
            <person name="Shen L."/>
        </authorList>
    </citation>
    <scope>NUCLEOTIDE SEQUENCE [LARGE SCALE GENOMIC DNA]</scope>
    <source>
        <strain evidence="1 2">CCTCC AB 2014275</strain>
    </source>
</reference>
<dbReference type="Proteomes" id="UP001320876">
    <property type="component" value="Unassembled WGS sequence"/>
</dbReference>
<sequence length="124" mass="14243">MKWPLKLFLVAVLLVPAVIAALLIPKFRNMKSEYGTVEAIRDLQEFVRRHDGRWPASPADLGGKYPVGGKVVIDYAMTSTRLVEDRALLREAVRPRSGKFYTYPHYQKRLDELHDTLREAARGY</sequence>
<evidence type="ECO:0000313" key="1">
    <source>
        <dbReference type="EMBL" id="MCW1925410.1"/>
    </source>
</evidence>
<protein>
    <submittedName>
        <fullName evidence="1">Uncharacterized protein</fullName>
    </submittedName>
</protein>
<accession>A0ABT3GPH1</accession>